<sequence length="92" mass="10275">MTLLNEWASQSRTELEAQGFTVTMPEQEGRCTSVNIDSDKVIGTICFWEPNQFEFQFNSPKTGDVLALVSVELSNVASVSECLKEVMSKIRP</sequence>
<dbReference type="KEGG" id="mmt:Metme_3432"/>
<protein>
    <submittedName>
        <fullName evidence="1">Uncharacterized protein</fullName>
    </submittedName>
</protein>
<reference evidence="1 2" key="1">
    <citation type="journal article" date="2011" name="J. Bacteriol.">
        <title>Complete Genome Sequence of the Aerobic Marine Methanotroph Methylomonas methanica MC09.</title>
        <authorList>
            <person name="Boden R."/>
            <person name="Cunliffe M."/>
            <person name="Scanlan J."/>
            <person name="Moussard H."/>
            <person name="Kits K.D."/>
            <person name="Klotz M.G."/>
            <person name="Jetten M.S."/>
            <person name="Vuilleumier S."/>
            <person name="Han J."/>
            <person name="Peters L."/>
            <person name="Mikhailova N."/>
            <person name="Teshima H."/>
            <person name="Tapia R."/>
            <person name="Kyrpides N."/>
            <person name="Ivanova N."/>
            <person name="Pagani I."/>
            <person name="Cheng J.F."/>
            <person name="Goodwin L."/>
            <person name="Han C."/>
            <person name="Hauser L."/>
            <person name="Land M.L."/>
            <person name="Lapidus A."/>
            <person name="Lucas S."/>
            <person name="Pitluck S."/>
            <person name="Woyke T."/>
            <person name="Stein L."/>
            <person name="Murrell J.C."/>
        </authorList>
    </citation>
    <scope>NUCLEOTIDE SEQUENCE [LARGE SCALE GENOMIC DNA]</scope>
    <source>
        <strain evidence="1 2">MC09</strain>
    </source>
</reference>
<evidence type="ECO:0000313" key="2">
    <source>
        <dbReference type="Proteomes" id="UP000008888"/>
    </source>
</evidence>
<evidence type="ECO:0000313" key="1">
    <source>
        <dbReference type="EMBL" id="AEG01801.1"/>
    </source>
</evidence>
<dbReference type="Proteomes" id="UP000008888">
    <property type="component" value="Chromosome"/>
</dbReference>
<proteinExistence type="predicted"/>
<dbReference type="HOGENOM" id="CLU_2409857_0_0_6"/>
<dbReference type="EMBL" id="CP002738">
    <property type="protein sequence ID" value="AEG01801.1"/>
    <property type="molecule type" value="Genomic_DNA"/>
</dbReference>
<dbReference type="Pfam" id="PF24689">
    <property type="entry name" value="TriTu"/>
    <property type="match status" value="1"/>
</dbReference>
<dbReference type="InterPro" id="IPR057062">
    <property type="entry name" value="TriTu"/>
</dbReference>
<dbReference type="RefSeq" id="WP_013820026.1">
    <property type="nucleotide sequence ID" value="NC_015572.1"/>
</dbReference>
<name>G0A707_METMM</name>
<gene>
    <name evidence="1" type="ordered locus">Metme_3432</name>
</gene>
<reference evidence="2" key="3">
    <citation type="submission" date="2011-05" db="EMBL/GenBank/DDBJ databases">
        <title>Complete sequence of Methylomonas methanica MC09.</title>
        <authorList>
            <consortium name="US DOE Joint Genome Institute"/>
            <person name="Lucas S."/>
            <person name="Han J."/>
            <person name="Lapidus A."/>
            <person name="Cheng J.-F."/>
            <person name="Goodwin L."/>
            <person name="Pitluck S."/>
            <person name="Peters L."/>
            <person name="Mikhailova N."/>
            <person name="Teshima H."/>
            <person name="Han C."/>
            <person name="Tapia R."/>
            <person name="Land M."/>
            <person name="Hauser L."/>
            <person name="Kyrpides N."/>
            <person name="Ivanova N."/>
            <person name="Pagani I."/>
            <person name="Stein L."/>
            <person name="Woyke T."/>
        </authorList>
    </citation>
    <scope>NUCLEOTIDE SEQUENCE [LARGE SCALE GENOMIC DNA]</scope>
    <source>
        <strain evidence="2">MC09</strain>
    </source>
</reference>
<organism evidence="1 2">
    <name type="scientific">Methylomonas methanica (strain DSM 25384 / MC09)</name>
    <dbReference type="NCBI Taxonomy" id="857087"/>
    <lineage>
        <taxon>Bacteria</taxon>
        <taxon>Pseudomonadati</taxon>
        <taxon>Pseudomonadota</taxon>
        <taxon>Gammaproteobacteria</taxon>
        <taxon>Methylococcales</taxon>
        <taxon>Methylococcaceae</taxon>
        <taxon>Methylomonas</taxon>
    </lineage>
</organism>
<accession>G0A707</accession>
<dbReference type="AlphaFoldDB" id="G0A707"/>
<reference key="2">
    <citation type="submission" date="2011-05" db="EMBL/GenBank/DDBJ databases">
        <title>Complete genome sequence of the aerobic marine methanotroph Methylomonas methanica MC09.</title>
        <authorList>
            <person name="Boden R."/>
            <person name="Cunliffe M."/>
            <person name="Scanlan J."/>
            <person name="Moussard H."/>
            <person name="Kits K.D."/>
            <person name="Klotz M."/>
            <person name="Jetten M."/>
            <person name="Vuilleumier S."/>
            <person name="Han J."/>
            <person name="Peters L."/>
            <person name="Mikhailova N."/>
            <person name="Teshima H."/>
            <person name="Tapia R."/>
            <person name="Kyrpides N."/>
            <person name="Ivanova N."/>
            <person name="Pagani I."/>
            <person name="Cheng J.-F."/>
            <person name="Goodwin L."/>
            <person name="Han C."/>
            <person name="Hauser L."/>
            <person name="Land M."/>
            <person name="Lapidus A."/>
            <person name="Lucas S."/>
            <person name="Pitluck S."/>
            <person name="Woyke T."/>
            <person name="Stein L.Y."/>
            <person name="Murrell C."/>
        </authorList>
    </citation>
    <scope>NUCLEOTIDE SEQUENCE</scope>
    <source>
        <strain>MC09</strain>
    </source>
</reference>
<keyword evidence="2" id="KW-1185">Reference proteome</keyword>